<accession>A0A1X6ZYC2</accession>
<evidence type="ECO:0000313" key="2">
    <source>
        <dbReference type="Proteomes" id="UP000193061"/>
    </source>
</evidence>
<sequence length="71" mass="7785">MLLIWASIGKQIVYVTQVNGGDLDAGGVVISAFYCEIELCACSVYGRLIRQDVENSYGSMVNRAAHVSRSW</sequence>
<evidence type="ECO:0000313" key="1">
    <source>
        <dbReference type="EMBL" id="SLN63440.1"/>
    </source>
</evidence>
<dbReference type="Proteomes" id="UP000193061">
    <property type="component" value="Unassembled WGS sequence"/>
</dbReference>
<name>A0A1X6ZYC2_9RHOB</name>
<proteinExistence type="predicted"/>
<reference evidence="1 2" key="1">
    <citation type="submission" date="2017-03" db="EMBL/GenBank/DDBJ databases">
        <authorList>
            <person name="Afonso C.L."/>
            <person name="Miller P.J."/>
            <person name="Scott M.A."/>
            <person name="Spackman E."/>
            <person name="Goraichik I."/>
            <person name="Dimitrov K.M."/>
            <person name="Suarez D.L."/>
            <person name="Swayne D.E."/>
        </authorList>
    </citation>
    <scope>NUCLEOTIDE SEQUENCE [LARGE SCALE GENOMIC DNA]</scope>
    <source>
        <strain evidence="1 2">CECT 7450</strain>
    </source>
</reference>
<dbReference type="EMBL" id="FWFX01000012">
    <property type="protein sequence ID" value="SLN63440.1"/>
    <property type="molecule type" value="Genomic_DNA"/>
</dbReference>
<gene>
    <name evidence="1" type="ORF">ROA7450_03321</name>
</gene>
<keyword evidence="2" id="KW-1185">Reference proteome</keyword>
<dbReference type="AlphaFoldDB" id="A0A1X6ZYC2"/>
<organism evidence="1 2">
    <name type="scientific">Roseovarius albus</name>
    <dbReference type="NCBI Taxonomy" id="1247867"/>
    <lineage>
        <taxon>Bacteria</taxon>
        <taxon>Pseudomonadati</taxon>
        <taxon>Pseudomonadota</taxon>
        <taxon>Alphaproteobacteria</taxon>
        <taxon>Rhodobacterales</taxon>
        <taxon>Roseobacteraceae</taxon>
        <taxon>Roseovarius</taxon>
    </lineage>
</organism>
<protein>
    <submittedName>
        <fullName evidence="1">Uncharacterized protein</fullName>
    </submittedName>
</protein>